<comment type="caution">
    <text evidence="1">The sequence shown here is derived from an EMBL/GenBank/DDBJ whole genome shotgun (WGS) entry which is preliminary data.</text>
</comment>
<reference evidence="1 2" key="1">
    <citation type="journal article" date="2018" name="Sci. Rep.">
        <title>A novel species of the marine cyanobacterium Acaryochloris with a unique pigment content and lifestyle.</title>
        <authorList>
            <person name="Partensky F."/>
            <person name="Six C."/>
            <person name="Ratin M."/>
            <person name="Garczarek L."/>
            <person name="Vaulot D."/>
            <person name="Probert I."/>
            <person name="Calteau A."/>
            <person name="Gourvil P."/>
            <person name="Marie D."/>
            <person name="Grebert T."/>
            <person name="Bouchier C."/>
            <person name="Le Panse S."/>
            <person name="Gachenot M."/>
            <person name="Rodriguez F."/>
            <person name="Garrido J.L."/>
        </authorList>
    </citation>
    <scope>NUCLEOTIDE SEQUENCE [LARGE SCALE GENOMIC DNA]</scope>
    <source>
        <strain evidence="1 2">RCC1774</strain>
    </source>
</reference>
<dbReference type="AlphaFoldDB" id="A0A2W1JLP7"/>
<organism evidence="1 2">
    <name type="scientific">Acaryochloris thomasi RCC1774</name>
    <dbReference type="NCBI Taxonomy" id="1764569"/>
    <lineage>
        <taxon>Bacteria</taxon>
        <taxon>Bacillati</taxon>
        <taxon>Cyanobacteriota</taxon>
        <taxon>Cyanophyceae</taxon>
        <taxon>Acaryochloridales</taxon>
        <taxon>Acaryochloridaceae</taxon>
        <taxon>Acaryochloris</taxon>
        <taxon>Acaryochloris thomasi</taxon>
    </lineage>
</organism>
<accession>A0A2W1JLP7</accession>
<evidence type="ECO:0000313" key="2">
    <source>
        <dbReference type="Proteomes" id="UP000248857"/>
    </source>
</evidence>
<dbReference type="EMBL" id="PQWO01000050">
    <property type="protein sequence ID" value="PZD70211.1"/>
    <property type="molecule type" value="Genomic_DNA"/>
</dbReference>
<name>A0A2W1JLP7_9CYAN</name>
<keyword evidence="2" id="KW-1185">Reference proteome</keyword>
<gene>
    <name evidence="1" type="ORF">C1752_16675</name>
</gene>
<dbReference type="OrthoDB" id="578879at2"/>
<dbReference type="Proteomes" id="UP000248857">
    <property type="component" value="Unassembled WGS sequence"/>
</dbReference>
<protein>
    <submittedName>
        <fullName evidence="1">Uncharacterized protein</fullName>
    </submittedName>
</protein>
<dbReference type="RefSeq" id="WP_110989236.1">
    <property type="nucleotide sequence ID" value="NZ_CAWNWM010000050.1"/>
</dbReference>
<sequence length="170" mass="19191">MSFSDTRVQRHSIAFVQVIAPLKKDAIAINESLLEPDAYHRATAESWRQYQRSASSSSPRTTGVDWRLLKQVTGYTRDDLIGFCLDEDLPTISGQLTPHQARQLRDIVLCNWAVLEGRFTEHWQAREALADIRRMLPWTAGDQELFRAWASVSQGAAKGPAANFYLEDAA</sequence>
<evidence type="ECO:0000313" key="1">
    <source>
        <dbReference type="EMBL" id="PZD70211.1"/>
    </source>
</evidence>
<proteinExistence type="predicted"/>